<sequence length="213" mass="24312">MDSEISTDRGWRGSRELWLGAATEALIEGGIDAVKILPLAKKLGLSRTSFYWFFKDREALLEALLVHWEAATTRPLLAASREYAATETEAMLNLVSIFLSDEGFNARLDSAVRAWGRQDPAVLPKVHEADEQRRLALKELLQRWGHAEPDADVRAWTIYLVQMGYIALQLEETLETRLSRFPDYVQVYTSRYPTDEEMARFKARLGLHPEFPG</sequence>
<comment type="caution">
    <text evidence="5">The sequence shown here is derived from an EMBL/GenBank/DDBJ whole genome shotgun (WGS) entry which is preliminary data.</text>
</comment>
<feature type="DNA-binding region" description="H-T-H motif" evidence="2">
    <location>
        <begin position="35"/>
        <end position="54"/>
    </location>
</feature>
<reference evidence="5" key="1">
    <citation type="submission" date="2017-09" db="EMBL/GenBank/DDBJ databases">
        <title>Yangia sp. SAOS 153D whole genome sequencing.</title>
        <authorList>
            <person name="Verma A."/>
            <person name="Krishnamurthi S."/>
        </authorList>
    </citation>
    <scope>NUCLEOTIDE SEQUENCE [LARGE SCALE GENOMIC DNA]</scope>
    <source>
        <strain evidence="5">SAOS 153D</strain>
    </source>
</reference>
<protein>
    <submittedName>
        <fullName evidence="5">TetR family transcriptional regulator</fullName>
    </submittedName>
    <submittedName>
        <fullName evidence="4">TetR/AcrR family transcriptional regulator</fullName>
    </submittedName>
</protein>
<dbReference type="EMBL" id="NTHN02000004">
    <property type="protein sequence ID" value="MCT4369532.1"/>
    <property type="molecule type" value="Genomic_DNA"/>
</dbReference>
<organism evidence="5">
    <name type="scientific">Alloyangia mangrovi</name>
    <dbReference type="NCBI Taxonomy" id="1779329"/>
    <lineage>
        <taxon>Bacteria</taxon>
        <taxon>Pseudomonadati</taxon>
        <taxon>Pseudomonadota</taxon>
        <taxon>Alphaproteobacteria</taxon>
        <taxon>Rhodobacterales</taxon>
        <taxon>Roseobacteraceae</taxon>
        <taxon>Alloyangia</taxon>
    </lineage>
</organism>
<accession>A0A2A3JU85</accession>
<keyword evidence="1 2" id="KW-0238">DNA-binding</keyword>
<dbReference type="RefSeq" id="WP_095883283.1">
    <property type="nucleotide sequence ID" value="NZ_NTHN02000004.1"/>
</dbReference>
<evidence type="ECO:0000313" key="6">
    <source>
        <dbReference type="Proteomes" id="UP000217448"/>
    </source>
</evidence>
<dbReference type="SUPFAM" id="SSF46689">
    <property type="entry name" value="Homeodomain-like"/>
    <property type="match status" value="1"/>
</dbReference>
<gene>
    <name evidence="4" type="ORF">CLG85_003890</name>
    <name evidence="5" type="ORF">CLG85_16750</name>
</gene>
<dbReference type="InterPro" id="IPR009057">
    <property type="entry name" value="Homeodomain-like_sf"/>
</dbReference>
<name>A0A2A3JU85_9RHOB</name>
<dbReference type="OrthoDB" id="3218408at2"/>
<dbReference type="PRINTS" id="PR00455">
    <property type="entry name" value="HTHTETR"/>
</dbReference>
<reference evidence="4" key="3">
    <citation type="submission" date="2024-05" db="EMBL/GenBank/DDBJ databases">
        <title>Yangia mangrovi SAOS 153D genome.</title>
        <authorList>
            <person name="Verma A."/>
            <person name="Pal Y."/>
            <person name="Sundharam S."/>
            <person name="Bisht B."/>
            <person name="Srinivasan K."/>
        </authorList>
    </citation>
    <scope>NUCLEOTIDE SEQUENCE</scope>
    <source>
        <strain evidence="4">SAOS 153D</strain>
    </source>
</reference>
<dbReference type="Pfam" id="PF00440">
    <property type="entry name" value="TetR_N"/>
    <property type="match status" value="1"/>
</dbReference>
<evidence type="ECO:0000256" key="1">
    <source>
        <dbReference type="ARBA" id="ARBA00023125"/>
    </source>
</evidence>
<proteinExistence type="predicted"/>
<evidence type="ECO:0000259" key="3">
    <source>
        <dbReference type="PROSITE" id="PS50977"/>
    </source>
</evidence>
<dbReference type="EMBL" id="NTHN01000283">
    <property type="protein sequence ID" value="PBD18064.1"/>
    <property type="molecule type" value="Genomic_DNA"/>
</dbReference>
<dbReference type="Proteomes" id="UP000217448">
    <property type="component" value="Unassembled WGS sequence"/>
</dbReference>
<keyword evidence="6" id="KW-1185">Reference proteome</keyword>
<dbReference type="AlphaFoldDB" id="A0A2A3JU85"/>
<evidence type="ECO:0000313" key="5">
    <source>
        <dbReference type="EMBL" id="PBD18064.1"/>
    </source>
</evidence>
<evidence type="ECO:0000256" key="2">
    <source>
        <dbReference type="PROSITE-ProRule" id="PRU00335"/>
    </source>
</evidence>
<feature type="domain" description="HTH tetR-type" evidence="3">
    <location>
        <begin position="12"/>
        <end position="72"/>
    </location>
</feature>
<dbReference type="GO" id="GO:0003677">
    <property type="term" value="F:DNA binding"/>
    <property type="evidence" value="ECO:0007669"/>
    <property type="project" value="UniProtKB-UniRule"/>
</dbReference>
<dbReference type="PROSITE" id="PS50977">
    <property type="entry name" value="HTH_TETR_2"/>
    <property type="match status" value="1"/>
</dbReference>
<evidence type="ECO:0000313" key="4">
    <source>
        <dbReference type="EMBL" id="MCT4369532.1"/>
    </source>
</evidence>
<dbReference type="InterPro" id="IPR001647">
    <property type="entry name" value="HTH_TetR"/>
</dbReference>
<reference evidence="6" key="2">
    <citation type="submission" date="2023-07" db="EMBL/GenBank/DDBJ databases">
        <title>Yangia mangrovi SAOS 153D genome.</title>
        <authorList>
            <person name="Verma A."/>
            <person name="Pal Y."/>
            <person name="Sundharam S."/>
            <person name="Bisht B."/>
            <person name="Srinivasan K."/>
        </authorList>
    </citation>
    <scope>NUCLEOTIDE SEQUENCE [LARGE SCALE GENOMIC DNA]</scope>
    <source>
        <strain evidence="6">SAOS 153D</strain>
    </source>
</reference>
<dbReference type="Gene3D" id="1.10.357.10">
    <property type="entry name" value="Tetracycline Repressor, domain 2"/>
    <property type="match status" value="1"/>
</dbReference>